<sequence>MSDALDSFYFDSEGIMQEIVEEATQNADSTTAAAALVPPPPLPQEQPPSSSSRQPPAKDHPYYETLKGRTGQGTGFNKVRKQEVLKRVGNDEIAMSFLVSDKNMRELLVNQIKSMKQTTGLQDIARMLCKLIEMLESKSEKDMEQAPAGVVVFNKFVDEEVKAHYATFTDTQRQKARSSGKKIGAQPQGMPLVQEAQEYKFENMMEGGTEVAMERFSKRSCPGCKHSFLVVHGKSLEEINRENEAKRVAFEAEMKDFKKKTNSASKRQKGMIPKPKNPKYETVRYACLCCMQNCLSRQDGTGCLQCKQATEITRKCDNDPESINPNIDTKTCKCTCDICHCTCSLFFKGDEFTKIAEQTQLAREQEKESAANEKKKAMSLSGLKDQCALTFAAHRHNLDIDFSNLSKKEAEQNAYSMTAVDVFHSSSLNDIRNRNEFQKETTLTSEFNGMNIAAHRANKKKNKKRKMDNDIYNSNAHRPLEYGVQHPDSPTPTDTLNYDMARTGGRHGRNRLEPLLVPTPMTGESRSVSIENDAGFALLKEMEDEHLFHATATISPKSMRKISQGVGRIGKGILQETDEVVLKCANSYAKSGQSAEDLLEMVDGFYKSDPNL</sequence>
<feature type="region of interest" description="Disordered" evidence="1">
    <location>
        <begin position="23"/>
        <end position="74"/>
    </location>
</feature>
<comment type="caution">
    <text evidence="2">The sequence shown here is derived from an EMBL/GenBank/DDBJ whole genome shotgun (WGS) entry which is preliminary data.</text>
</comment>
<protein>
    <submittedName>
        <fullName evidence="2">Uncharacterized protein</fullName>
    </submittedName>
</protein>
<feature type="compositionally biased region" description="Polar residues" evidence="1">
    <location>
        <begin position="23"/>
        <end position="32"/>
    </location>
</feature>
<evidence type="ECO:0000313" key="3">
    <source>
        <dbReference type="Proteomes" id="UP001054902"/>
    </source>
</evidence>
<dbReference type="Proteomes" id="UP001054902">
    <property type="component" value="Unassembled WGS sequence"/>
</dbReference>
<reference evidence="2 3" key="1">
    <citation type="journal article" date="2021" name="Sci. Rep.">
        <title>The genome of the diatom Chaetoceros tenuissimus carries an ancient integrated fragment of an extant virus.</title>
        <authorList>
            <person name="Hongo Y."/>
            <person name="Kimura K."/>
            <person name="Takaki Y."/>
            <person name="Yoshida Y."/>
            <person name="Baba S."/>
            <person name="Kobayashi G."/>
            <person name="Nagasaki K."/>
            <person name="Hano T."/>
            <person name="Tomaru Y."/>
        </authorList>
    </citation>
    <scope>NUCLEOTIDE SEQUENCE [LARGE SCALE GENOMIC DNA]</scope>
    <source>
        <strain evidence="2 3">NIES-3715</strain>
    </source>
</reference>
<organism evidence="2 3">
    <name type="scientific">Chaetoceros tenuissimus</name>
    <dbReference type="NCBI Taxonomy" id="426638"/>
    <lineage>
        <taxon>Eukaryota</taxon>
        <taxon>Sar</taxon>
        <taxon>Stramenopiles</taxon>
        <taxon>Ochrophyta</taxon>
        <taxon>Bacillariophyta</taxon>
        <taxon>Coscinodiscophyceae</taxon>
        <taxon>Chaetocerotophycidae</taxon>
        <taxon>Chaetocerotales</taxon>
        <taxon>Chaetocerotaceae</taxon>
        <taxon>Chaetoceros</taxon>
    </lineage>
</organism>
<dbReference type="AlphaFoldDB" id="A0AAD3DCX2"/>
<keyword evidence="3" id="KW-1185">Reference proteome</keyword>
<accession>A0AAD3DCX2</accession>
<gene>
    <name evidence="2" type="ORF">CTEN210_18559</name>
</gene>
<feature type="compositionally biased region" description="Pro residues" evidence="1">
    <location>
        <begin position="37"/>
        <end position="46"/>
    </location>
</feature>
<evidence type="ECO:0000313" key="2">
    <source>
        <dbReference type="EMBL" id="GFH62083.1"/>
    </source>
</evidence>
<name>A0AAD3DCX2_9STRA</name>
<dbReference type="EMBL" id="BLLK01000077">
    <property type="protein sequence ID" value="GFH62083.1"/>
    <property type="molecule type" value="Genomic_DNA"/>
</dbReference>
<proteinExistence type="predicted"/>
<evidence type="ECO:0000256" key="1">
    <source>
        <dbReference type="SAM" id="MobiDB-lite"/>
    </source>
</evidence>